<feature type="domain" description="CHASE" evidence="14">
    <location>
        <begin position="252"/>
        <end position="399"/>
    </location>
</feature>
<dbReference type="Gene3D" id="3.30.565.10">
    <property type="entry name" value="Histidine kinase-like ATPase, C-terminal domain"/>
    <property type="match status" value="1"/>
</dbReference>
<dbReference type="InterPro" id="IPR036890">
    <property type="entry name" value="HATPase_C_sf"/>
</dbReference>
<dbReference type="CDD" id="cd17546">
    <property type="entry name" value="REC_hyHK_CKI1_RcsC-like"/>
    <property type="match status" value="1"/>
</dbReference>
<keyword evidence="8 11" id="KW-0472">Membrane</keyword>
<dbReference type="InterPro" id="IPR006189">
    <property type="entry name" value="CHASE_dom"/>
</dbReference>
<evidence type="ECO:0000256" key="9">
    <source>
        <dbReference type="PROSITE-ProRule" id="PRU00169"/>
    </source>
</evidence>
<keyword evidence="4" id="KW-0808">Transferase</keyword>
<keyword evidence="6 15" id="KW-0418">Kinase</keyword>
<dbReference type="InterPro" id="IPR011006">
    <property type="entry name" value="CheY-like_superfamily"/>
</dbReference>
<comment type="caution">
    <text evidence="15">The sequence shown here is derived from an EMBL/GenBank/DDBJ whole genome shotgun (WGS) entry which is preliminary data.</text>
</comment>
<dbReference type="PROSITE" id="PS50109">
    <property type="entry name" value="HIS_KIN"/>
    <property type="match status" value="1"/>
</dbReference>
<protein>
    <recommendedName>
        <fullName evidence="3">histidine kinase</fullName>
        <ecNumber evidence="3">2.7.13.3</ecNumber>
    </recommendedName>
</protein>
<keyword evidence="16" id="KW-1185">Reference proteome</keyword>
<evidence type="ECO:0000256" key="5">
    <source>
        <dbReference type="ARBA" id="ARBA00022692"/>
    </source>
</evidence>
<dbReference type="AlphaFoldDB" id="A0A9N8EFR4"/>
<feature type="region of interest" description="Disordered" evidence="10">
    <location>
        <begin position="1"/>
        <end position="71"/>
    </location>
</feature>
<dbReference type="GO" id="GO:0009927">
    <property type="term" value="F:histidine phosphotransfer kinase activity"/>
    <property type="evidence" value="ECO:0007669"/>
    <property type="project" value="TreeGrafter"/>
</dbReference>
<feature type="compositionally biased region" description="Low complexity" evidence="10">
    <location>
        <begin position="608"/>
        <end position="624"/>
    </location>
</feature>
<evidence type="ECO:0000256" key="3">
    <source>
        <dbReference type="ARBA" id="ARBA00012438"/>
    </source>
</evidence>
<comment type="subcellular location">
    <subcellularLocation>
        <location evidence="2">Membrane</location>
    </subcellularLocation>
</comment>
<evidence type="ECO:0000256" key="4">
    <source>
        <dbReference type="ARBA" id="ARBA00022679"/>
    </source>
</evidence>
<dbReference type="PANTHER" id="PTHR43047:SF72">
    <property type="entry name" value="OSMOSENSING HISTIDINE PROTEIN KINASE SLN1"/>
    <property type="match status" value="1"/>
</dbReference>
<evidence type="ECO:0000313" key="16">
    <source>
        <dbReference type="Proteomes" id="UP001153069"/>
    </source>
</evidence>
<feature type="transmembrane region" description="Helical" evidence="11">
    <location>
        <begin position="80"/>
        <end position="101"/>
    </location>
</feature>
<feature type="region of interest" description="Disordered" evidence="10">
    <location>
        <begin position="555"/>
        <end position="625"/>
    </location>
</feature>
<dbReference type="EMBL" id="CAICTM010001088">
    <property type="protein sequence ID" value="CAB9520292.1"/>
    <property type="molecule type" value="Genomic_DNA"/>
</dbReference>
<dbReference type="PROSITE" id="PS50110">
    <property type="entry name" value="RESPONSE_REGULATORY"/>
    <property type="match status" value="1"/>
</dbReference>
<evidence type="ECO:0000259" key="12">
    <source>
        <dbReference type="PROSITE" id="PS50109"/>
    </source>
</evidence>
<feature type="compositionally biased region" description="Low complexity" evidence="10">
    <location>
        <begin position="656"/>
        <end position="667"/>
    </location>
</feature>
<dbReference type="EC" id="2.7.13.3" evidence="3"/>
<keyword evidence="9" id="KW-0597">Phosphoprotein</keyword>
<evidence type="ECO:0000256" key="6">
    <source>
        <dbReference type="ARBA" id="ARBA00022777"/>
    </source>
</evidence>
<organism evidence="15 16">
    <name type="scientific">Seminavis robusta</name>
    <dbReference type="NCBI Taxonomy" id="568900"/>
    <lineage>
        <taxon>Eukaryota</taxon>
        <taxon>Sar</taxon>
        <taxon>Stramenopiles</taxon>
        <taxon>Ochrophyta</taxon>
        <taxon>Bacillariophyta</taxon>
        <taxon>Bacillariophyceae</taxon>
        <taxon>Bacillariophycidae</taxon>
        <taxon>Naviculales</taxon>
        <taxon>Naviculaceae</taxon>
        <taxon>Seminavis</taxon>
    </lineage>
</organism>
<dbReference type="InterPro" id="IPR003594">
    <property type="entry name" value="HATPase_dom"/>
</dbReference>
<feature type="region of interest" description="Disordered" evidence="10">
    <location>
        <begin position="888"/>
        <end position="927"/>
    </location>
</feature>
<reference evidence="15" key="1">
    <citation type="submission" date="2020-06" db="EMBL/GenBank/DDBJ databases">
        <authorList>
            <consortium name="Plant Systems Biology data submission"/>
        </authorList>
    </citation>
    <scope>NUCLEOTIDE SEQUENCE</scope>
    <source>
        <strain evidence="15">D6</strain>
    </source>
</reference>
<dbReference type="PROSITE" id="PS50839">
    <property type="entry name" value="CHASE"/>
    <property type="match status" value="1"/>
</dbReference>
<evidence type="ECO:0000256" key="8">
    <source>
        <dbReference type="ARBA" id="ARBA00023136"/>
    </source>
</evidence>
<dbReference type="GO" id="GO:0005886">
    <property type="term" value="C:plasma membrane"/>
    <property type="evidence" value="ECO:0007669"/>
    <property type="project" value="TreeGrafter"/>
</dbReference>
<dbReference type="SUPFAM" id="SSF55874">
    <property type="entry name" value="ATPase domain of HSP90 chaperone/DNA topoisomerase II/histidine kinase"/>
    <property type="match status" value="1"/>
</dbReference>
<dbReference type="SMART" id="SM01079">
    <property type="entry name" value="CHASE"/>
    <property type="match status" value="1"/>
</dbReference>
<dbReference type="SUPFAM" id="SSF52172">
    <property type="entry name" value="CheY-like"/>
    <property type="match status" value="1"/>
</dbReference>
<dbReference type="Gene3D" id="3.40.50.2300">
    <property type="match status" value="1"/>
</dbReference>
<accession>A0A9N8EFR4</accession>
<evidence type="ECO:0000256" key="10">
    <source>
        <dbReference type="SAM" id="MobiDB-lite"/>
    </source>
</evidence>
<dbReference type="Pfam" id="PF02518">
    <property type="entry name" value="HATPase_c"/>
    <property type="match status" value="1"/>
</dbReference>
<proteinExistence type="predicted"/>
<feature type="domain" description="Histidine kinase" evidence="12">
    <location>
        <begin position="785"/>
        <end position="1011"/>
    </location>
</feature>
<dbReference type="InterPro" id="IPR042240">
    <property type="entry name" value="CHASE_sf"/>
</dbReference>
<dbReference type="PANTHER" id="PTHR43047">
    <property type="entry name" value="TWO-COMPONENT HISTIDINE PROTEIN KINASE"/>
    <property type="match status" value="1"/>
</dbReference>
<name>A0A9N8EFR4_9STRA</name>
<evidence type="ECO:0000256" key="11">
    <source>
        <dbReference type="SAM" id="Phobius"/>
    </source>
</evidence>
<comment type="catalytic activity">
    <reaction evidence="1">
        <text>ATP + protein L-histidine = ADP + protein N-phospho-L-histidine.</text>
        <dbReference type="EC" id="2.7.13.3"/>
    </reaction>
</comment>
<dbReference type="Pfam" id="PF03924">
    <property type="entry name" value="CHASE"/>
    <property type="match status" value="1"/>
</dbReference>
<dbReference type="SMART" id="SM00448">
    <property type="entry name" value="REC"/>
    <property type="match status" value="1"/>
</dbReference>
<dbReference type="PRINTS" id="PR00344">
    <property type="entry name" value="BCTRLSENSOR"/>
</dbReference>
<dbReference type="InterPro" id="IPR005467">
    <property type="entry name" value="His_kinase_dom"/>
</dbReference>
<evidence type="ECO:0000259" key="13">
    <source>
        <dbReference type="PROSITE" id="PS50110"/>
    </source>
</evidence>
<dbReference type="Proteomes" id="UP001153069">
    <property type="component" value="Unassembled WGS sequence"/>
</dbReference>
<dbReference type="InterPro" id="IPR001789">
    <property type="entry name" value="Sig_transdc_resp-reg_receiver"/>
</dbReference>
<evidence type="ECO:0000256" key="7">
    <source>
        <dbReference type="ARBA" id="ARBA00022989"/>
    </source>
</evidence>
<evidence type="ECO:0000313" key="15">
    <source>
        <dbReference type="EMBL" id="CAB9520292.1"/>
    </source>
</evidence>
<feature type="compositionally biased region" description="Low complexity" evidence="10">
    <location>
        <begin position="36"/>
        <end position="45"/>
    </location>
</feature>
<feature type="compositionally biased region" description="Low complexity" evidence="10">
    <location>
        <begin position="675"/>
        <end position="689"/>
    </location>
</feature>
<dbReference type="Pfam" id="PF00072">
    <property type="entry name" value="Response_reg"/>
    <property type="match status" value="1"/>
</dbReference>
<feature type="compositionally biased region" description="Basic residues" evidence="10">
    <location>
        <begin position="908"/>
        <end position="917"/>
    </location>
</feature>
<dbReference type="Gene3D" id="3.30.450.350">
    <property type="entry name" value="CHASE domain"/>
    <property type="match status" value="1"/>
</dbReference>
<dbReference type="GO" id="GO:0000155">
    <property type="term" value="F:phosphorelay sensor kinase activity"/>
    <property type="evidence" value="ECO:0007669"/>
    <property type="project" value="TreeGrafter"/>
</dbReference>
<keyword evidence="5 11" id="KW-0812">Transmembrane</keyword>
<gene>
    <name evidence="15" type="ORF">SEMRO_1090_G240120.1</name>
</gene>
<sequence length="1203" mass="132642">MRFSLDHSNPDQPSEMFLDDVELASRTSESRRSKASTRSANSSNHSSKKKKQRQRQQQQQQEEEAAEDAKRKSSTTVASVILILGCAATGAFWAIGVLTAIGDSQKAFEQDVERLAHRVYSAFREYETAGLWIQQSSSSHHYEHHFDSNSNNQSSSNNNNIDSFYAPNFRSYFRELYDAVVAQGLPLYAIQYIPNVTHSERDWYEQEAKQFYKAFYPDLAKHYNGFSGVATLPKDDPQAVTAYALQPLPPAPFYYPIHFVEPIRGNEQVIDMDIYSMPGSRRIVDLALSKMQSHITGRVRLLQEPTPPDSNVYSVFLVHPGRPSTAPYDQSGTHNSRGDVSLLAIRIPELLEFLAQQDHMYESLAQSTLPNMKVYLYDSTLEDNNSNQTTEPAFLGAAEFHCDDVEVEKNDDDYTHILPMPEVSYADLSARTDIRFHTETIVIGQRNWTVACIAGEGTYPSGATLSILAGAMILVGFVCLALWINSQMNRATLESKLKAKSQEEQALLRIDHAKKAAAAERQLNEFIAHEVRNPLAAAMSACSFVTSALQQESEAEEEAAKVAATHKTNDNHQQPPAVPAPLFSTSATADNMSSSSTTPKQHQQQDKPAPLFSLAPSSSSVVPEQESKPAPLFAIPSTSSSSPIKQEKVAPLFAIPPSSTPTTSTSSEQDNNDRPAPLFSLAPSSSSEPKQGNNNTPAPPLFAMTSSSSSSTSQENKPAPLFSLTANTTGVSDSKKELIKNRRSSAPPAPLFPTSKPLPVLESSSATHIVAGEDTREAILADCHIIDSSLQFINDLLRNMLDVQRAACHQLNIEKGPTDLKHDILEPIEAMLYMRGRSVDVQLDCGSTDDLNFMVETDRLRLKQVVLNLGRNAAKFVENGYVRFSVKVVPARPPPPPQDEETTGDKRKGSKQKKNKNKVAFLEQAPSPNQETVQIWIEDTGPGIPEEKKQNLFGKFQESLDTLSQGTGLGLSLVKILVKLMGGEVWLDETYHSGFDDRPGARFIIDLNAPPIRMEDTTPLEVEGDIEAQIAGGVEEKEENRRSLGNISQDMPTPDALPATLSVLMVDDDSVLRKLLVRAVRRIGPGWSIQEAASGEAALRLIDQDNTFDLIFMDQYMASTQKQLLGTEATRALRSKGVRAKICGLSANEMAKDFFAAGANAFVCKPMPTRQETLRQVLADILQDEQTNRRKQSSLVKTPVTSR</sequence>
<dbReference type="OrthoDB" id="57381at2759"/>
<dbReference type="SMART" id="SM00387">
    <property type="entry name" value="HATPase_c"/>
    <property type="match status" value="1"/>
</dbReference>
<evidence type="ECO:0000259" key="14">
    <source>
        <dbReference type="PROSITE" id="PS50839"/>
    </source>
</evidence>
<evidence type="ECO:0000256" key="2">
    <source>
        <dbReference type="ARBA" id="ARBA00004370"/>
    </source>
</evidence>
<dbReference type="InterPro" id="IPR004358">
    <property type="entry name" value="Sig_transdc_His_kin-like_C"/>
</dbReference>
<feature type="compositionally biased region" description="Polar residues" evidence="10">
    <location>
        <begin position="583"/>
        <end position="602"/>
    </location>
</feature>
<keyword evidence="7 11" id="KW-1133">Transmembrane helix</keyword>
<evidence type="ECO:0000256" key="1">
    <source>
        <dbReference type="ARBA" id="ARBA00000085"/>
    </source>
</evidence>
<feature type="domain" description="Response regulatory" evidence="13">
    <location>
        <begin position="1062"/>
        <end position="1180"/>
    </location>
</feature>
<feature type="region of interest" description="Disordered" evidence="10">
    <location>
        <begin position="653"/>
        <end position="758"/>
    </location>
</feature>
<feature type="modified residue" description="4-aspartylphosphate" evidence="9">
    <location>
        <position position="1114"/>
    </location>
</feature>